<dbReference type="PANTHER" id="PTHR11373:SF4">
    <property type="entry name" value="DEOXYNUCLEOSIDE TRIPHOSPHATE TRIPHOSPHOHYDROLASE SAMHD1"/>
    <property type="match status" value="1"/>
</dbReference>
<dbReference type="GO" id="GO:0006203">
    <property type="term" value="P:dGTP catabolic process"/>
    <property type="evidence" value="ECO:0007669"/>
    <property type="project" value="TreeGrafter"/>
</dbReference>
<dbReference type="InterPro" id="IPR050135">
    <property type="entry name" value="dGTPase-like"/>
</dbReference>
<evidence type="ECO:0000259" key="2">
    <source>
        <dbReference type="PROSITE" id="PS51831"/>
    </source>
</evidence>
<dbReference type="GO" id="GO:0005634">
    <property type="term" value="C:nucleus"/>
    <property type="evidence" value="ECO:0007669"/>
    <property type="project" value="TreeGrafter"/>
</dbReference>
<keyword evidence="4" id="KW-1185">Reference proteome</keyword>
<dbReference type="HOGENOM" id="CLU_710958_0_0_1"/>
<dbReference type="RefSeq" id="XP_005760201.1">
    <property type="nucleotide sequence ID" value="XM_005760144.1"/>
</dbReference>
<dbReference type="PaxDb" id="2903-EOD07772"/>
<dbReference type="GeneID" id="17253927"/>
<dbReference type="KEGG" id="ehx:EMIHUDRAFT_460035"/>
<feature type="region of interest" description="Disordered" evidence="1">
    <location>
        <begin position="36"/>
        <end position="62"/>
    </location>
</feature>
<dbReference type="SMART" id="SM00471">
    <property type="entry name" value="HDc"/>
    <property type="match status" value="1"/>
</dbReference>
<dbReference type="Pfam" id="PF01966">
    <property type="entry name" value="HD"/>
    <property type="match status" value="1"/>
</dbReference>
<reference evidence="4" key="1">
    <citation type="journal article" date="2013" name="Nature">
        <title>Pan genome of the phytoplankton Emiliania underpins its global distribution.</title>
        <authorList>
            <person name="Read B.A."/>
            <person name="Kegel J."/>
            <person name="Klute M.J."/>
            <person name="Kuo A."/>
            <person name="Lefebvre S.C."/>
            <person name="Maumus F."/>
            <person name="Mayer C."/>
            <person name="Miller J."/>
            <person name="Monier A."/>
            <person name="Salamov A."/>
            <person name="Young J."/>
            <person name="Aguilar M."/>
            <person name="Claverie J.M."/>
            <person name="Frickenhaus S."/>
            <person name="Gonzalez K."/>
            <person name="Herman E.K."/>
            <person name="Lin Y.C."/>
            <person name="Napier J."/>
            <person name="Ogata H."/>
            <person name="Sarno A.F."/>
            <person name="Shmutz J."/>
            <person name="Schroeder D."/>
            <person name="de Vargas C."/>
            <person name="Verret F."/>
            <person name="von Dassow P."/>
            <person name="Valentin K."/>
            <person name="Van de Peer Y."/>
            <person name="Wheeler G."/>
            <person name="Dacks J.B."/>
            <person name="Delwiche C.F."/>
            <person name="Dyhrman S.T."/>
            <person name="Glockner G."/>
            <person name="John U."/>
            <person name="Richards T."/>
            <person name="Worden A.Z."/>
            <person name="Zhang X."/>
            <person name="Grigoriev I.V."/>
            <person name="Allen A.E."/>
            <person name="Bidle K."/>
            <person name="Borodovsky M."/>
            <person name="Bowler C."/>
            <person name="Brownlee C."/>
            <person name="Cock J.M."/>
            <person name="Elias M."/>
            <person name="Gladyshev V.N."/>
            <person name="Groth M."/>
            <person name="Guda C."/>
            <person name="Hadaegh A."/>
            <person name="Iglesias-Rodriguez M.D."/>
            <person name="Jenkins J."/>
            <person name="Jones B.M."/>
            <person name="Lawson T."/>
            <person name="Leese F."/>
            <person name="Lindquist E."/>
            <person name="Lobanov A."/>
            <person name="Lomsadze A."/>
            <person name="Malik S.B."/>
            <person name="Marsh M.E."/>
            <person name="Mackinder L."/>
            <person name="Mock T."/>
            <person name="Mueller-Roeber B."/>
            <person name="Pagarete A."/>
            <person name="Parker M."/>
            <person name="Probert I."/>
            <person name="Quesneville H."/>
            <person name="Raines C."/>
            <person name="Rensing S.A."/>
            <person name="Riano-Pachon D.M."/>
            <person name="Richier S."/>
            <person name="Rokitta S."/>
            <person name="Shiraiwa Y."/>
            <person name="Soanes D.M."/>
            <person name="van der Giezen M."/>
            <person name="Wahlund T.M."/>
            <person name="Williams B."/>
            <person name="Wilson W."/>
            <person name="Wolfe G."/>
            <person name="Wurch L.L."/>
        </authorList>
    </citation>
    <scope>NUCLEOTIDE SEQUENCE</scope>
</reference>
<dbReference type="eggNOG" id="KOG2681">
    <property type="taxonomic scope" value="Eukaryota"/>
</dbReference>
<dbReference type="GO" id="GO:0008832">
    <property type="term" value="F:dGTPase activity"/>
    <property type="evidence" value="ECO:0007669"/>
    <property type="project" value="TreeGrafter"/>
</dbReference>
<dbReference type="AlphaFoldDB" id="A0A0D3I937"/>
<dbReference type="InterPro" id="IPR006674">
    <property type="entry name" value="HD_domain"/>
</dbReference>
<protein>
    <recommendedName>
        <fullName evidence="2">HD domain-containing protein</fullName>
    </recommendedName>
</protein>
<dbReference type="OMA" id="WQHEDAS"/>
<evidence type="ECO:0000313" key="3">
    <source>
        <dbReference type="EnsemblProtists" id="EOD07772"/>
    </source>
</evidence>
<dbReference type="PROSITE" id="PS51831">
    <property type="entry name" value="HD"/>
    <property type="match status" value="1"/>
</dbReference>
<feature type="domain" description="HD" evidence="2">
    <location>
        <begin position="125"/>
        <end position="277"/>
    </location>
</feature>
<dbReference type="PANTHER" id="PTHR11373">
    <property type="entry name" value="DEOXYNUCLEOSIDE TRIPHOSPHATE TRIPHOSPHOHYDROLASE"/>
    <property type="match status" value="1"/>
</dbReference>
<evidence type="ECO:0000313" key="4">
    <source>
        <dbReference type="Proteomes" id="UP000013827"/>
    </source>
</evidence>
<sequence>MKGANPADGKTVWFRKRKVLGTLCRAQLGRAFPRRVREPTPETTARKAAKLGGGGSSWPPAADEWELDERQHERPRKHVHDCVHREITLEPLLDAVTRTKAFQRLGSLRQLGSTHRVWPNATHTRKAHSLGVAYLAEKLCRNIAQRPMPHGVQPPDERDILLVKLAALCHDLGHGPFSHTFDNFVVPAAARRARDEGDAGLAKVLEKHKHEQLSVRLLRKVFAQPPLAAREDRLTEAELVFVEELILGGDLKGGVDARKGRGWDKRYLLDMDKLDYLRRDPDTVGMSGLVVPLLENAEVRLATFGGEARARPVICYPDKMSPSLFEVFRKRAELHCQLYTHKHVVAWDLLHRDFLLAADALGPVVGSLRLAETDAFLKMTDESVMARFE</sequence>
<dbReference type="Proteomes" id="UP000013827">
    <property type="component" value="Unassembled WGS sequence"/>
</dbReference>
<name>A0A0D3I937_EMIH1</name>
<accession>A0A0D3I937</accession>
<dbReference type="InterPro" id="IPR003607">
    <property type="entry name" value="HD/PDEase_dom"/>
</dbReference>
<dbReference type="Gene3D" id="1.10.3210.10">
    <property type="entry name" value="Hypothetical protein af1432"/>
    <property type="match status" value="1"/>
</dbReference>
<dbReference type="SUPFAM" id="SSF109604">
    <property type="entry name" value="HD-domain/PDEase-like"/>
    <property type="match status" value="1"/>
</dbReference>
<proteinExistence type="predicted"/>
<reference evidence="3" key="2">
    <citation type="submission" date="2024-10" db="UniProtKB">
        <authorList>
            <consortium name="EnsemblProtists"/>
        </authorList>
    </citation>
    <scope>IDENTIFICATION</scope>
</reference>
<organism evidence="3 4">
    <name type="scientific">Emiliania huxleyi (strain CCMP1516)</name>
    <dbReference type="NCBI Taxonomy" id="280463"/>
    <lineage>
        <taxon>Eukaryota</taxon>
        <taxon>Haptista</taxon>
        <taxon>Haptophyta</taxon>
        <taxon>Prymnesiophyceae</taxon>
        <taxon>Isochrysidales</taxon>
        <taxon>Noelaerhabdaceae</taxon>
        <taxon>Emiliania</taxon>
    </lineage>
</organism>
<dbReference type="EnsemblProtists" id="EOD07772">
    <property type="protein sequence ID" value="EOD07772"/>
    <property type="gene ID" value="EMIHUDRAFT_460035"/>
</dbReference>
<dbReference type="CDD" id="cd00077">
    <property type="entry name" value="HDc"/>
    <property type="match status" value="1"/>
</dbReference>
<evidence type="ECO:0000256" key="1">
    <source>
        <dbReference type="SAM" id="MobiDB-lite"/>
    </source>
</evidence>